<evidence type="ECO:0000256" key="10">
    <source>
        <dbReference type="ARBA" id="ARBA00048109"/>
    </source>
</evidence>
<keyword evidence="9 11" id="KW-0012">Acyltransferase</keyword>
<organism evidence="14 15">
    <name type="scientific">Mycobacterium seoulense</name>
    <dbReference type="NCBI Taxonomy" id="386911"/>
    <lineage>
        <taxon>Bacteria</taxon>
        <taxon>Bacillati</taxon>
        <taxon>Actinomycetota</taxon>
        <taxon>Actinomycetes</taxon>
        <taxon>Mycobacteriales</taxon>
        <taxon>Mycobacteriaceae</taxon>
        <taxon>Mycobacterium</taxon>
    </lineage>
</organism>
<dbReference type="GO" id="GO:0019432">
    <property type="term" value="P:triglyceride biosynthetic process"/>
    <property type="evidence" value="ECO:0007669"/>
    <property type="project" value="UniProtKB-UniPathway"/>
</dbReference>
<comment type="pathway">
    <text evidence="1 11">Glycerolipid metabolism; triacylglycerol biosynthesis.</text>
</comment>
<evidence type="ECO:0000313" key="14">
    <source>
        <dbReference type="EMBL" id="BBY00243.1"/>
    </source>
</evidence>
<dbReference type="GO" id="GO:0051701">
    <property type="term" value="P:biological process involved in interaction with host"/>
    <property type="evidence" value="ECO:0007669"/>
    <property type="project" value="TreeGrafter"/>
</dbReference>
<dbReference type="GO" id="GO:0071731">
    <property type="term" value="P:response to nitric oxide"/>
    <property type="evidence" value="ECO:0007669"/>
    <property type="project" value="TreeGrafter"/>
</dbReference>
<evidence type="ECO:0000256" key="4">
    <source>
        <dbReference type="ARBA" id="ARBA00013244"/>
    </source>
</evidence>
<sequence>MHPLDPLDAAMMTAEWVSNPMHVGAVLVLSPPDDAGPDYVDELHRTTLAGSDSIDPRLSKYPHRGVDTGGMWVWRHMDPVDVSRHCQRRTVSGDGFWPLISELDALGLDRSRPMWMSYLIDGLDGGRFAFYIKVHHTVVDGVAGFRMITDALSDDPELRSMPPFYADCRHETPGSPATGGLVTRLLSPLRSVTGAAASSAGLIGRVATGEIATVLDALVGHTTALPLGAPYTRFNDRLGPERAVAAGSWASDRIQAVRRAAGVTVNDVLTAMAAGVVRRWLRDRGELPKRPLVAACPITVRDPDHDAPNDQHANKFGLWMCPLGTDLDDPLARLGVIHRSMSEGKHWVAKRGAAASLLTNAGSIAATAIGPLLPFTPKIRTGYNLPISHVRGPGAEMYWNGARIEEMYPVSTVYDGHGLNITTCSYADRVGFGYAAGRDVVPDIESLIPLTEQCLTELEDALGAG</sequence>
<evidence type="ECO:0000313" key="15">
    <source>
        <dbReference type="Proteomes" id="UP000466632"/>
    </source>
</evidence>
<evidence type="ECO:0000259" key="13">
    <source>
        <dbReference type="Pfam" id="PF06974"/>
    </source>
</evidence>
<reference evidence="14 15" key="1">
    <citation type="journal article" date="2019" name="Emerg. Microbes Infect.">
        <title>Comprehensive subspecies identification of 175 nontuberculous mycobacteria species based on 7547 genomic profiles.</title>
        <authorList>
            <person name="Matsumoto Y."/>
            <person name="Kinjo T."/>
            <person name="Motooka D."/>
            <person name="Nabeya D."/>
            <person name="Jung N."/>
            <person name="Uechi K."/>
            <person name="Horii T."/>
            <person name="Iida T."/>
            <person name="Fujita J."/>
            <person name="Nakamura S."/>
        </authorList>
    </citation>
    <scope>NUCLEOTIDE SEQUENCE [LARGE SCALE GENOMIC DNA]</scope>
    <source>
        <strain evidence="14 15">JCM 16018</strain>
    </source>
</reference>
<dbReference type="KEGG" id="mseo:MSEO_07420"/>
<dbReference type="InterPro" id="IPR014292">
    <property type="entry name" value="Acyl_transf_WS/DGAT"/>
</dbReference>
<proteinExistence type="inferred from homology"/>
<evidence type="ECO:0000256" key="5">
    <source>
        <dbReference type="ARBA" id="ARBA00022516"/>
    </source>
</evidence>
<evidence type="ECO:0000256" key="7">
    <source>
        <dbReference type="ARBA" id="ARBA00022798"/>
    </source>
</evidence>
<dbReference type="RefSeq" id="WP_163676039.1">
    <property type="nucleotide sequence ID" value="NZ_AP022582.1"/>
</dbReference>
<protein>
    <recommendedName>
        <fullName evidence="4 11">Diacylglycerol O-acyltransferase</fullName>
        <ecNumber evidence="4 11">2.3.1.20</ecNumber>
    </recommendedName>
</protein>
<dbReference type="GO" id="GO:0004144">
    <property type="term" value="F:diacylglycerol O-acyltransferase activity"/>
    <property type="evidence" value="ECO:0007669"/>
    <property type="project" value="UniProtKB-EC"/>
</dbReference>
<keyword evidence="15" id="KW-1185">Reference proteome</keyword>
<dbReference type="Pfam" id="PF06974">
    <property type="entry name" value="WS_DGAT_C"/>
    <property type="match status" value="1"/>
</dbReference>
<dbReference type="EMBL" id="AP022582">
    <property type="protein sequence ID" value="BBY00243.1"/>
    <property type="molecule type" value="Genomic_DNA"/>
</dbReference>
<dbReference type="InterPro" id="IPR004255">
    <property type="entry name" value="O-acyltransferase_WSD1_N"/>
</dbReference>
<dbReference type="PANTHER" id="PTHR31650">
    <property type="entry name" value="O-ACYLTRANSFERASE (WSD1-LIKE) FAMILY PROTEIN"/>
    <property type="match status" value="1"/>
</dbReference>
<dbReference type="InterPro" id="IPR045034">
    <property type="entry name" value="O-acyltransferase_WSD1-like"/>
</dbReference>
<dbReference type="InterPro" id="IPR009721">
    <property type="entry name" value="O-acyltransferase_WSD1_C"/>
</dbReference>
<keyword evidence="5 11" id="KW-0444">Lipid biosynthesis</keyword>
<comment type="pathway">
    <text evidence="2">Lipid metabolism.</text>
</comment>
<evidence type="ECO:0000256" key="1">
    <source>
        <dbReference type="ARBA" id="ARBA00004771"/>
    </source>
</evidence>
<keyword evidence="7 11" id="KW-0319">Glycerol metabolism</keyword>
<dbReference type="GO" id="GO:0006071">
    <property type="term" value="P:glycerol metabolic process"/>
    <property type="evidence" value="ECO:0007669"/>
    <property type="project" value="UniProtKB-KW"/>
</dbReference>
<comment type="similarity">
    <text evidence="3 11">Belongs to the long-chain O-acyltransferase family.</text>
</comment>
<dbReference type="GO" id="GO:0001666">
    <property type="term" value="P:response to hypoxia"/>
    <property type="evidence" value="ECO:0007669"/>
    <property type="project" value="TreeGrafter"/>
</dbReference>
<dbReference type="Proteomes" id="UP000466632">
    <property type="component" value="Chromosome"/>
</dbReference>
<feature type="domain" description="O-acyltransferase WSD1 C-terminal" evidence="13">
    <location>
        <begin position="314"/>
        <end position="458"/>
    </location>
</feature>
<evidence type="ECO:0000256" key="2">
    <source>
        <dbReference type="ARBA" id="ARBA00005189"/>
    </source>
</evidence>
<accession>A0A7I7NUE4</accession>
<gene>
    <name evidence="14" type="ORF">MSEO_07420</name>
</gene>
<evidence type="ECO:0000259" key="12">
    <source>
        <dbReference type="Pfam" id="PF03007"/>
    </source>
</evidence>
<dbReference type="PANTHER" id="PTHR31650:SF1">
    <property type="entry name" value="WAX ESTER SYNTHASE_DIACYLGLYCEROL ACYLTRANSFERASE 4-RELATED"/>
    <property type="match status" value="1"/>
</dbReference>
<evidence type="ECO:0000256" key="8">
    <source>
        <dbReference type="ARBA" id="ARBA00023098"/>
    </source>
</evidence>
<dbReference type="NCBIfam" id="TIGR02946">
    <property type="entry name" value="acyl_WS_DGAT"/>
    <property type="match status" value="1"/>
</dbReference>
<dbReference type="EC" id="2.3.1.20" evidence="4 11"/>
<dbReference type="UniPathway" id="UPA00282"/>
<comment type="catalytic activity">
    <reaction evidence="10 11">
        <text>an acyl-CoA + a 1,2-diacyl-sn-glycerol = a triacyl-sn-glycerol + CoA</text>
        <dbReference type="Rhea" id="RHEA:10868"/>
        <dbReference type="ChEBI" id="CHEBI:17815"/>
        <dbReference type="ChEBI" id="CHEBI:57287"/>
        <dbReference type="ChEBI" id="CHEBI:58342"/>
        <dbReference type="ChEBI" id="CHEBI:64615"/>
        <dbReference type="EC" id="2.3.1.20"/>
    </reaction>
</comment>
<evidence type="ECO:0000256" key="11">
    <source>
        <dbReference type="RuleBase" id="RU361241"/>
    </source>
</evidence>
<dbReference type="GO" id="GO:0005886">
    <property type="term" value="C:plasma membrane"/>
    <property type="evidence" value="ECO:0007669"/>
    <property type="project" value="TreeGrafter"/>
</dbReference>
<keyword evidence="8 11" id="KW-0443">Lipid metabolism</keyword>
<feature type="domain" description="O-acyltransferase WSD1-like N-terminal" evidence="12">
    <location>
        <begin position="4"/>
        <end position="268"/>
    </location>
</feature>
<evidence type="ECO:0000256" key="9">
    <source>
        <dbReference type="ARBA" id="ARBA00023315"/>
    </source>
</evidence>
<name>A0A7I7NUE4_9MYCO</name>
<evidence type="ECO:0000256" key="6">
    <source>
        <dbReference type="ARBA" id="ARBA00022679"/>
    </source>
</evidence>
<keyword evidence="6 11" id="KW-0808">Transferase</keyword>
<dbReference type="AlphaFoldDB" id="A0A7I7NUE4"/>
<dbReference type="Pfam" id="PF03007">
    <property type="entry name" value="WS_DGAT_cat"/>
    <property type="match status" value="1"/>
</dbReference>
<dbReference type="SUPFAM" id="SSF52777">
    <property type="entry name" value="CoA-dependent acyltransferases"/>
    <property type="match status" value="1"/>
</dbReference>
<evidence type="ECO:0000256" key="3">
    <source>
        <dbReference type="ARBA" id="ARBA00009587"/>
    </source>
</evidence>